<dbReference type="Pfam" id="PF02585">
    <property type="entry name" value="PIG-L"/>
    <property type="match status" value="1"/>
</dbReference>
<dbReference type="Proteomes" id="UP000027161">
    <property type="component" value="Unassembled WGS sequence"/>
</dbReference>
<keyword evidence="2" id="KW-1185">Reference proteome</keyword>
<evidence type="ECO:0000313" key="1">
    <source>
        <dbReference type="EMBL" id="KDO03398.1"/>
    </source>
</evidence>
<dbReference type="Gene3D" id="3.40.50.10320">
    <property type="entry name" value="LmbE-like"/>
    <property type="match status" value="1"/>
</dbReference>
<dbReference type="SUPFAM" id="SSF102588">
    <property type="entry name" value="LmbE-like"/>
    <property type="match status" value="1"/>
</dbReference>
<dbReference type="AlphaFoldDB" id="A0A8E1C0G4"/>
<dbReference type="InterPro" id="IPR003737">
    <property type="entry name" value="GlcNAc_PI_deacetylase-related"/>
</dbReference>
<protein>
    <submittedName>
        <fullName evidence="1">GlcNAc-PI de-N-acetylase</fullName>
    </submittedName>
</protein>
<proteinExistence type="predicted"/>
<dbReference type="RefSeq" id="WP_008580478.1">
    <property type="nucleotide sequence ID" value="NZ_CP113531.1"/>
</dbReference>
<organism evidence="1 2">
    <name type="scientific">Rickettsia tamurae subsp. buchneri</name>
    <dbReference type="NCBI Taxonomy" id="1462938"/>
    <lineage>
        <taxon>Bacteria</taxon>
        <taxon>Pseudomonadati</taxon>
        <taxon>Pseudomonadota</taxon>
        <taxon>Alphaproteobacteria</taxon>
        <taxon>Rickettsiales</taxon>
        <taxon>Rickettsiaceae</taxon>
        <taxon>Rickettsieae</taxon>
        <taxon>Rickettsia</taxon>
        <taxon>spotted fever group</taxon>
    </lineage>
</organism>
<dbReference type="InterPro" id="IPR024078">
    <property type="entry name" value="LmbE-like_dom_sf"/>
</dbReference>
<sequence length="234" mass="27740">MKKAKIILLSPHHDDIAFSIGGMISIYCYTKNIKCYLINIFNKTKYCLPTCKTTNVNKQRNAEDNRFAKQFSLNKINLNFPDSSVLRHTAHSEIICTPHDIRRSFLMQKLNKIFKYIKPNKIFCPLGIGGHIDHKMVKEICLEIFRNNYHNLVFYEDLPYAYDYKSQYIKDIIKRTMPLKLHAKYINITSRWYIKEKSIFFYKSQVTKETIAKIQKYAQSLGANKSFFERIWIP</sequence>
<reference evidence="1 2" key="1">
    <citation type="submission" date="2014-02" db="EMBL/GenBank/DDBJ databases">
        <title>Draft genome sequence of Rickettsia buchneri sp. nov. ISO7T.</title>
        <authorList>
            <person name="Felsheim R.F."/>
            <person name="Kurtti T.J."/>
            <person name="Munderloh U.G."/>
        </authorList>
    </citation>
    <scope>NUCLEOTIDE SEQUENCE [LARGE SCALE GENOMIC DNA]</scope>
    <source>
        <strain evidence="1 2">ISO7</strain>
    </source>
</reference>
<accession>A0A8E1C0G4</accession>
<comment type="caution">
    <text evidence="1">The sequence shown here is derived from an EMBL/GenBank/DDBJ whole genome shotgun (WGS) entry which is preliminary data.</text>
</comment>
<dbReference type="EMBL" id="JFKF01000035">
    <property type="protein sequence ID" value="KDO03398.1"/>
    <property type="molecule type" value="Genomic_DNA"/>
</dbReference>
<evidence type="ECO:0000313" key="2">
    <source>
        <dbReference type="Proteomes" id="UP000027161"/>
    </source>
</evidence>
<name>A0A8E1C0G4_9RICK</name>
<gene>
    <name evidence="1" type="ORF">REISMN_01820</name>
</gene>